<evidence type="ECO:0000256" key="1">
    <source>
        <dbReference type="SAM" id="Coils"/>
    </source>
</evidence>
<dbReference type="Proteomes" id="UP000225135">
    <property type="component" value="Unassembled WGS sequence"/>
</dbReference>
<comment type="caution">
    <text evidence="3">The sequence shown here is derived from an EMBL/GenBank/DDBJ whole genome shotgun (WGS) entry which is preliminary data.</text>
</comment>
<accession>A0A9X7E186</accession>
<name>A0A9X7E186_BACCE</name>
<dbReference type="AlphaFoldDB" id="A0A9X7E186"/>
<feature type="domain" description="Peptidase C14 caspase" evidence="2">
    <location>
        <begin position="2"/>
        <end position="222"/>
    </location>
</feature>
<keyword evidence="1" id="KW-0175">Coiled coil</keyword>
<evidence type="ECO:0000313" key="4">
    <source>
        <dbReference type="Proteomes" id="UP000225135"/>
    </source>
</evidence>
<evidence type="ECO:0000313" key="3">
    <source>
        <dbReference type="EMBL" id="PHG74886.1"/>
    </source>
</evidence>
<sequence>MNLAILIGISEYEFENQLPACINDVELLKNLLDATKKYDDILYIKENTKANQVNEAIINFVETHKGKEIEELFFYYTGHGCFIEEEFFFLCSNFQIQRKHTTAIGNSELDQILRNLQPELFTKVIDSCQSGISYVKSSNEKEYIKSYLEKAKDQAFKKCFFMFSSLSSQFSWQDENLSLFTKSFVNSIITHPNHSIRYRDITGYIADDLAATDMDQTPFFVNQAELTEIFCTISEEMRKNIKLEQTPIASPPKGLSLTDLIISDAGNYCTSQEVEERLSIIKKEVENFQLHDELEQLFFKNTQFNTSLNSVPNIEFVANSLEKQESNYFINLLRRRVEPDNRKMDELEKRRAELEKKRILLEKKRAQPELRRLYDVELASLERTEKRLSLTRIGEFIIDFKHSVPVPFTSITIELNPNFENISQYKCVITYVFSKVDIKFYYFFIKGTEKSWGNFVIEDNDIQWKENEVKLKNLEQFTSCIRVLLQDFHNFVYQSLARQFNFINPATPSKVAEKEIKEMEEQTVEI</sequence>
<dbReference type="InterPro" id="IPR029030">
    <property type="entry name" value="Caspase-like_dom_sf"/>
</dbReference>
<dbReference type="InterPro" id="IPR011600">
    <property type="entry name" value="Pept_C14_caspase"/>
</dbReference>
<dbReference type="PANTHER" id="PTHR22576">
    <property type="entry name" value="MUCOSA ASSOCIATED LYMPHOID TISSUE LYMPHOMA TRANSLOCATION PROTEIN 1/PARACASPASE"/>
    <property type="match status" value="1"/>
</dbReference>
<gene>
    <name evidence="3" type="ORF">COI69_29120</name>
</gene>
<dbReference type="SUPFAM" id="SSF52129">
    <property type="entry name" value="Caspase-like"/>
    <property type="match status" value="1"/>
</dbReference>
<dbReference type="EMBL" id="NUUR01000122">
    <property type="protein sequence ID" value="PHG74886.1"/>
    <property type="molecule type" value="Genomic_DNA"/>
</dbReference>
<feature type="coiled-coil region" evidence="1">
    <location>
        <begin position="330"/>
        <end position="367"/>
    </location>
</feature>
<reference evidence="3 4" key="1">
    <citation type="submission" date="2017-09" db="EMBL/GenBank/DDBJ databases">
        <title>Large-scale bioinformatics analysis of Bacillus genomes uncovers conserved roles of natural products in bacterial physiology.</title>
        <authorList>
            <consortium name="Agbiome Team Llc"/>
            <person name="Bleich R.M."/>
            <person name="Grubbs K.J."/>
            <person name="Santa Maria K.C."/>
            <person name="Allen S.E."/>
            <person name="Farag S."/>
            <person name="Shank E.A."/>
            <person name="Bowers A."/>
        </authorList>
    </citation>
    <scope>NUCLEOTIDE SEQUENCE [LARGE SCALE GENOMIC DNA]</scope>
    <source>
        <strain evidence="3 4">AFS029792</strain>
    </source>
</reference>
<dbReference type="RefSeq" id="WP_098773384.1">
    <property type="nucleotide sequence ID" value="NZ_NUQH01000006.1"/>
</dbReference>
<dbReference type="InterPro" id="IPR052039">
    <property type="entry name" value="Caspase-related_regulators"/>
</dbReference>
<dbReference type="Gene3D" id="3.40.50.1460">
    <property type="match status" value="1"/>
</dbReference>
<dbReference type="PANTHER" id="PTHR22576:SF37">
    <property type="entry name" value="MUCOSA-ASSOCIATED LYMPHOID TISSUE LYMPHOMA TRANSLOCATION PROTEIN 1"/>
    <property type="match status" value="1"/>
</dbReference>
<dbReference type="GO" id="GO:0004197">
    <property type="term" value="F:cysteine-type endopeptidase activity"/>
    <property type="evidence" value="ECO:0007669"/>
    <property type="project" value="InterPro"/>
</dbReference>
<evidence type="ECO:0000259" key="2">
    <source>
        <dbReference type="Pfam" id="PF00656"/>
    </source>
</evidence>
<organism evidence="3 4">
    <name type="scientific">Bacillus cereus</name>
    <dbReference type="NCBI Taxonomy" id="1396"/>
    <lineage>
        <taxon>Bacteria</taxon>
        <taxon>Bacillati</taxon>
        <taxon>Bacillota</taxon>
        <taxon>Bacilli</taxon>
        <taxon>Bacillales</taxon>
        <taxon>Bacillaceae</taxon>
        <taxon>Bacillus</taxon>
        <taxon>Bacillus cereus group</taxon>
    </lineage>
</organism>
<proteinExistence type="predicted"/>
<protein>
    <recommendedName>
        <fullName evidence="2">Peptidase C14 caspase domain-containing protein</fullName>
    </recommendedName>
</protein>
<dbReference type="Pfam" id="PF00656">
    <property type="entry name" value="Peptidase_C14"/>
    <property type="match status" value="1"/>
</dbReference>
<dbReference type="GO" id="GO:0006508">
    <property type="term" value="P:proteolysis"/>
    <property type="evidence" value="ECO:0007669"/>
    <property type="project" value="InterPro"/>
</dbReference>